<dbReference type="PANTHER" id="PTHR11559">
    <property type="entry name" value="CARBOXYLESTERASE"/>
    <property type="match status" value="1"/>
</dbReference>
<protein>
    <recommendedName>
        <fullName evidence="3">Carboxylic ester hydrolase</fullName>
        <ecNumber evidence="3">3.1.1.-</ecNumber>
    </recommendedName>
</protein>
<evidence type="ECO:0000259" key="4">
    <source>
        <dbReference type="Pfam" id="PF00135"/>
    </source>
</evidence>
<dbReference type="InterPro" id="IPR002018">
    <property type="entry name" value="CarbesteraseB"/>
</dbReference>
<dbReference type="EC" id="3.1.1.-" evidence="3"/>
<sequence length="559" mass="60908">MVLLWLTLASACLASTLPVVDLGYERHQALSYNSSSGLYSFDNIRYAAPPVGDLRFRAPTAPKVNRQRIQNGSVARMCPQAAPLWSTKVQTTFALDYLAGQPFNMSTDISSYTYTPTKQDPAVSEDCLFLDVTVPKKVFDRTKVKSGRKNLAPVMVWIYGGGYIAGDKTSNDARGLVHRGTVAGHEGIVYVALNYRLGAFGWLGGESVNANGTANAALHDQRFALEWVYKNIHLFGGDASRITVMGESAGGGSIMHQITAYGGKQSPPRFQQAIIQSPGWVHVIGEEQQEDTLQQFLGFLNVSTIEEARTLSSDKVIAANSAQIAVNPKWGTFTYGPAVDGTFVPALPGQLLLEGNFHHDVNVMVGHAADEGLLFTTPESYNSTGFGTQLSNYAPSILKDVFEFVEHILYPPIYNGTFGYTNSVARAALFVSDLGFQCNTDYLNRAFNQTYAYGFNIIPGLHGQDAAYTFYNEGSTDVSSTSTNPLLTVSNVTVALAMQDYFLSFTEHGVPTSSLAPTIEPWGPHAQLMSLETEQIRSIPDNTRNARCSFWQPVPYASG</sequence>
<gene>
    <name evidence="5" type="ORF">PSALAMII_LOCUS11534</name>
</gene>
<evidence type="ECO:0000256" key="2">
    <source>
        <dbReference type="ARBA" id="ARBA00022801"/>
    </source>
</evidence>
<dbReference type="InterPro" id="IPR050309">
    <property type="entry name" value="Type-B_Carboxylest/Lipase"/>
</dbReference>
<comment type="caution">
    <text evidence="5">The sequence shown here is derived from an EMBL/GenBank/DDBJ whole genome shotgun (WGS) entry which is preliminary data.</text>
</comment>
<accession>A0A9W4K1I7</accession>
<dbReference type="InterPro" id="IPR019826">
    <property type="entry name" value="Carboxylesterase_B_AS"/>
</dbReference>
<organism evidence="5 6">
    <name type="scientific">Penicillium salamii</name>
    <dbReference type="NCBI Taxonomy" id="1612424"/>
    <lineage>
        <taxon>Eukaryota</taxon>
        <taxon>Fungi</taxon>
        <taxon>Dikarya</taxon>
        <taxon>Ascomycota</taxon>
        <taxon>Pezizomycotina</taxon>
        <taxon>Eurotiomycetes</taxon>
        <taxon>Eurotiomycetidae</taxon>
        <taxon>Eurotiales</taxon>
        <taxon>Aspergillaceae</taxon>
        <taxon>Penicillium</taxon>
    </lineage>
</organism>
<dbReference type="Gene3D" id="3.40.50.1820">
    <property type="entry name" value="alpha/beta hydrolase"/>
    <property type="match status" value="1"/>
</dbReference>
<evidence type="ECO:0000256" key="1">
    <source>
        <dbReference type="ARBA" id="ARBA00005964"/>
    </source>
</evidence>
<keyword evidence="6" id="KW-1185">Reference proteome</keyword>
<dbReference type="OrthoDB" id="408631at2759"/>
<evidence type="ECO:0000313" key="6">
    <source>
        <dbReference type="Proteomes" id="UP001152649"/>
    </source>
</evidence>
<dbReference type="GO" id="GO:0017000">
    <property type="term" value="P:antibiotic biosynthetic process"/>
    <property type="evidence" value="ECO:0007669"/>
    <property type="project" value="UniProtKB-ARBA"/>
</dbReference>
<dbReference type="AlphaFoldDB" id="A0A9W4K1I7"/>
<evidence type="ECO:0000256" key="3">
    <source>
        <dbReference type="RuleBase" id="RU361235"/>
    </source>
</evidence>
<evidence type="ECO:0000313" key="5">
    <source>
        <dbReference type="EMBL" id="CAG8431537.1"/>
    </source>
</evidence>
<keyword evidence="2 3" id="KW-0378">Hydrolase</keyword>
<name>A0A9W4K1I7_9EURO</name>
<dbReference type="GO" id="GO:0016787">
    <property type="term" value="F:hydrolase activity"/>
    <property type="evidence" value="ECO:0007669"/>
    <property type="project" value="UniProtKB-KW"/>
</dbReference>
<dbReference type="EMBL" id="CAJVPG010000469">
    <property type="protein sequence ID" value="CAG8431537.1"/>
    <property type="molecule type" value="Genomic_DNA"/>
</dbReference>
<dbReference type="SUPFAM" id="SSF53474">
    <property type="entry name" value="alpha/beta-Hydrolases"/>
    <property type="match status" value="1"/>
</dbReference>
<dbReference type="PROSITE" id="PS00122">
    <property type="entry name" value="CARBOXYLESTERASE_B_1"/>
    <property type="match status" value="1"/>
</dbReference>
<dbReference type="Pfam" id="PF00135">
    <property type="entry name" value="COesterase"/>
    <property type="match status" value="1"/>
</dbReference>
<reference evidence="5" key="1">
    <citation type="submission" date="2021-07" db="EMBL/GenBank/DDBJ databases">
        <authorList>
            <person name="Branca A.L. A."/>
        </authorList>
    </citation>
    <scope>NUCLEOTIDE SEQUENCE</scope>
</reference>
<feature type="domain" description="Carboxylesterase type B" evidence="4">
    <location>
        <begin position="34"/>
        <end position="551"/>
    </location>
</feature>
<proteinExistence type="inferred from homology"/>
<comment type="similarity">
    <text evidence="1 3">Belongs to the type-B carboxylesterase/lipase family.</text>
</comment>
<dbReference type="GO" id="GO:0072330">
    <property type="term" value="P:monocarboxylic acid biosynthetic process"/>
    <property type="evidence" value="ECO:0007669"/>
    <property type="project" value="UniProtKB-ARBA"/>
</dbReference>
<dbReference type="InterPro" id="IPR029058">
    <property type="entry name" value="AB_hydrolase_fold"/>
</dbReference>
<dbReference type="Proteomes" id="UP001152649">
    <property type="component" value="Unassembled WGS sequence"/>
</dbReference>